<dbReference type="VEuPathDB" id="FungiDB:BDV34DRAFT_225113"/>
<name>A0A5N6DMI4_ASPPA</name>
<dbReference type="Gene3D" id="1.20.1290.10">
    <property type="entry name" value="AhpD-like"/>
    <property type="match status" value="1"/>
</dbReference>
<keyword evidence="2" id="KW-1185">Reference proteome</keyword>
<evidence type="ECO:0000313" key="1">
    <source>
        <dbReference type="EMBL" id="KAB8205713.1"/>
    </source>
</evidence>
<accession>A0A5N6DMI4</accession>
<dbReference type="InterPro" id="IPR029032">
    <property type="entry name" value="AhpD-like"/>
</dbReference>
<dbReference type="PANTHER" id="PTHR28180">
    <property type="entry name" value="CONSERVED MITOCHONDRIAL PROTEIN-RELATED"/>
    <property type="match status" value="1"/>
</dbReference>
<dbReference type="AlphaFoldDB" id="A0A5N6DMI4"/>
<dbReference type="SUPFAM" id="SSF69118">
    <property type="entry name" value="AhpD-like"/>
    <property type="match status" value="1"/>
</dbReference>
<organism evidence="1 2">
    <name type="scientific">Aspergillus parasiticus</name>
    <dbReference type="NCBI Taxonomy" id="5067"/>
    <lineage>
        <taxon>Eukaryota</taxon>
        <taxon>Fungi</taxon>
        <taxon>Dikarya</taxon>
        <taxon>Ascomycota</taxon>
        <taxon>Pezizomycotina</taxon>
        <taxon>Eurotiomycetes</taxon>
        <taxon>Eurotiomycetidae</taxon>
        <taxon>Eurotiales</taxon>
        <taxon>Aspergillaceae</taxon>
        <taxon>Aspergillus</taxon>
        <taxon>Aspergillus subgen. Circumdati</taxon>
    </lineage>
</organism>
<sequence>MDTELTRFLHQHGPVFAEKLGHDRWYLIALAALTSGDRFATAGGVLYRYLSALPEYATRAKRQFLIRRLRETLMKLVFVVGIPKSLEGMISLAKEIDELDIDSTFTRSDWSPEKTKARGEALNDRIYQGDADPVFELLKHHQDFIFVIKEIGYGLFLSDETVLPIVEGETILLASLVVQETPVEIASHTKGLARLGLDENVVDEIKTLSGLMVTFMRSSNPSRPLEVRS</sequence>
<dbReference type="InterPro" id="IPR052999">
    <property type="entry name" value="PTS1_Protein"/>
</dbReference>
<evidence type="ECO:0000313" key="2">
    <source>
        <dbReference type="Proteomes" id="UP000326532"/>
    </source>
</evidence>
<dbReference type="Proteomes" id="UP000326532">
    <property type="component" value="Unassembled WGS sequence"/>
</dbReference>
<dbReference type="EMBL" id="ML734968">
    <property type="protein sequence ID" value="KAB8205713.1"/>
    <property type="molecule type" value="Genomic_DNA"/>
</dbReference>
<gene>
    <name evidence="1" type="ORF">BDV34DRAFT_225113</name>
</gene>
<dbReference type="PANTHER" id="PTHR28180:SF5">
    <property type="entry name" value="DNA POLYMERASE ALPHA SUBUNIT B"/>
    <property type="match status" value="1"/>
</dbReference>
<evidence type="ECO:0008006" key="3">
    <source>
        <dbReference type="Google" id="ProtNLM"/>
    </source>
</evidence>
<reference evidence="1 2" key="1">
    <citation type="submission" date="2019-04" db="EMBL/GenBank/DDBJ databases">
        <title>Fungal friends and foes A comparative genomics study of 23 Aspergillus species from section Flavi.</title>
        <authorList>
            <consortium name="DOE Joint Genome Institute"/>
            <person name="Kjaerbolling I."/>
            <person name="Vesth T.C."/>
            <person name="Frisvad J.C."/>
            <person name="Nybo J.L."/>
            <person name="Theobald S."/>
            <person name="Kildgaard S."/>
            <person name="Petersen T.I."/>
            <person name="Kuo A."/>
            <person name="Sato A."/>
            <person name="Lyhne E.K."/>
            <person name="Kogle M.E."/>
            <person name="Wiebenga A."/>
            <person name="Kun R.S."/>
            <person name="Lubbers R.J."/>
            <person name="Makela M.R."/>
            <person name="Barry K."/>
            <person name="Chovatia M."/>
            <person name="Clum A."/>
            <person name="Daum C."/>
            <person name="Haridas S."/>
            <person name="He G."/>
            <person name="LaButti K."/>
            <person name="Lipzen A."/>
            <person name="Mondo S."/>
            <person name="Pangilinan J."/>
            <person name="Riley R."/>
            <person name="Salamov A."/>
            <person name="Simmons B.A."/>
            <person name="Magnuson J.K."/>
            <person name="Henrissat B."/>
            <person name="Mortensen U.H."/>
            <person name="Larsen T.O."/>
            <person name="De vries R.P."/>
            <person name="Grigoriev I.V."/>
            <person name="Machida M."/>
            <person name="Baker S.E."/>
            <person name="Andersen M.R."/>
        </authorList>
    </citation>
    <scope>NUCLEOTIDE SEQUENCE [LARGE SCALE GENOMIC DNA]</scope>
    <source>
        <strain evidence="1 2">CBS 117618</strain>
    </source>
</reference>
<protein>
    <recommendedName>
        <fullName evidence="3">AhpD-like protein</fullName>
    </recommendedName>
</protein>
<proteinExistence type="predicted"/>